<keyword evidence="5" id="KW-0863">Zinc-finger</keyword>
<evidence type="ECO:0000256" key="2">
    <source>
        <dbReference type="ARBA" id="ARBA00022692"/>
    </source>
</evidence>
<evidence type="ECO:0000256" key="4">
    <source>
        <dbReference type="ARBA" id="ARBA00023136"/>
    </source>
</evidence>
<keyword evidence="5" id="KW-0862">Zinc</keyword>
<evidence type="ECO:0000313" key="8">
    <source>
        <dbReference type="Proteomes" id="UP001295444"/>
    </source>
</evidence>
<keyword evidence="7" id="KW-0675">Receptor</keyword>
<dbReference type="GO" id="GO:0004930">
    <property type="term" value="F:G protein-coupled receptor activity"/>
    <property type="evidence" value="ECO:0007669"/>
    <property type="project" value="InterPro"/>
</dbReference>
<evidence type="ECO:0000313" key="7">
    <source>
        <dbReference type="EMBL" id="CAH2299352.1"/>
    </source>
</evidence>
<dbReference type="PANTHER" id="PTHR24061:SF592">
    <property type="entry name" value="VOMERONASAL TYPE-2 RECEPTOR 116-LIKE"/>
    <property type="match status" value="1"/>
</dbReference>
<keyword evidence="4" id="KW-0472">Membrane</keyword>
<dbReference type="InterPro" id="IPR036875">
    <property type="entry name" value="Znf_CCHC_sf"/>
</dbReference>
<dbReference type="GO" id="GO:0008270">
    <property type="term" value="F:zinc ion binding"/>
    <property type="evidence" value="ECO:0007669"/>
    <property type="project" value="UniProtKB-KW"/>
</dbReference>
<protein>
    <submittedName>
        <fullName evidence="7">Vomeronasal type-2 receptor 26-like</fullName>
    </submittedName>
</protein>
<dbReference type="InterPro" id="IPR001878">
    <property type="entry name" value="Znf_CCHC"/>
</dbReference>
<dbReference type="SMART" id="SM00343">
    <property type="entry name" value="ZnF_C2HC"/>
    <property type="match status" value="1"/>
</dbReference>
<keyword evidence="3" id="KW-1133">Transmembrane helix</keyword>
<comment type="subcellular location">
    <subcellularLocation>
        <location evidence="1">Membrane</location>
    </subcellularLocation>
</comment>
<reference evidence="7" key="1">
    <citation type="submission" date="2022-03" db="EMBL/GenBank/DDBJ databases">
        <authorList>
            <person name="Alioto T."/>
            <person name="Alioto T."/>
            <person name="Gomez Garrido J."/>
        </authorList>
    </citation>
    <scope>NUCLEOTIDE SEQUENCE</scope>
</reference>
<evidence type="ECO:0000256" key="3">
    <source>
        <dbReference type="ARBA" id="ARBA00022989"/>
    </source>
</evidence>
<dbReference type="InterPro" id="IPR000068">
    <property type="entry name" value="GPCR_3_Ca_sens_rcpt-rel"/>
</dbReference>
<keyword evidence="8" id="KW-1185">Reference proteome</keyword>
<dbReference type="InterPro" id="IPR001828">
    <property type="entry name" value="ANF_lig-bd_rcpt"/>
</dbReference>
<dbReference type="Gene3D" id="4.10.60.10">
    <property type="entry name" value="Zinc finger, CCHC-type"/>
    <property type="match status" value="1"/>
</dbReference>
<dbReference type="PANTHER" id="PTHR24061">
    <property type="entry name" value="CALCIUM-SENSING RECEPTOR-RELATED"/>
    <property type="match status" value="1"/>
</dbReference>
<dbReference type="GO" id="GO:0003676">
    <property type="term" value="F:nucleic acid binding"/>
    <property type="evidence" value="ECO:0007669"/>
    <property type="project" value="InterPro"/>
</dbReference>
<dbReference type="GO" id="GO:0005886">
    <property type="term" value="C:plasma membrane"/>
    <property type="evidence" value="ECO:0007669"/>
    <property type="project" value="TreeGrafter"/>
</dbReference>
<dbReference type="SUPFAM" id="SSF53822">
    <property type="entry name" value="Periplasmic binding protein-like I"/>
    <property type="match status" value="1"/>
</dbReference>
<keyword evidence="5" id="KW-0479">Metal-binding</keyword>
<organism evidence="7 8">
    <name type="scientific">Pelobates cultripes</name>
    <name type="common">Western spadefoot toad</name>
    <dbReference type="NCBI Taxonomy" id="61616"/>
    <lineage>
        <taxon>Eukaryota</taxon>
        <taxon>Metazoa</taxon>
        <taxon>Chordata</taxon>
        <taxon>Craniata</taxon>
        <taxon>Vertebrata</taxon>
        <taxon>Euteleostomi</taxon>
        <taxon>Amphibia</taxon>
        <taxon>Batrachia</taxon>
        <taxon>Anura</taxon>
        <taxon>Pelobatoidea</taxon>
        <taxon>Pelobatidae</taxon>
        <taxon>Pelobates</taxon>
    </lineage>
</organism>
<evidence type="ECO:0000259" key="6">
    <source>
        <dbReference type="PROSITE" id="PS50158"/>
    </source>
</evidence>
<dbReference type="Gene3D" id="3.40.50.2300">
    <property type="match status" value="2"/>
</dbReference>
<feature type="domain" description="CCHC-type" evidence="6">
    <location>
        <begin position="8"/>
        <end position="23"/>
    </location>
</feature>
<evidence type="ECO:0000256" key="1">
    <source>
        <dbReference type="ARBA" id="ARBA00004370"/>
    </source>
</evidence>
<dbReference type="Pfam" id="PF00098">
    <property type="entry name" value="zf-CCHC"/>
    <property type="match status" value="1"/>
</dbReference>
<dbReference type="PROSITE" id="PS50158">
    <property type="entry name" value="ZF_CCHC"/>
    <property type="match status" value="1"/>
</dbReference>
<dbReference type="InterPro" id="IPR028082">
    <property type="entry name" value="Peripla_BP_I"/>
</dbReference>
<keyword evidence="2" id="KW-0812">Transmembrane</keyword>
<accession>A0AAD1SFQ7</accession>
<proteinExistence type="predicted"/>
<gene>
    <name evidence="7" type="ORF">PECUL_23A011564</name>
</gene>
<dbReference type="EMBL" id="OW240917">
    <property type="protein sequence ID" value="CAH2299352.1"/>
    <property type="molecule type" value="Genomic_DNA"/>
</dbReference>
<sequence length="382" mass="44654">MAQPASPCFHCRQPGHYKTECPQLNNPSWSRPVISYGATKYALSDKYLYPHFFRMVQNDHTYYKILSRLLKQLNWNWIGILTTYDDAGETEQLAFMEYLSNDGICVSFTFKLSVYKLTIKESEVQSMLSTIEKSSAQIIVLCGSYDIAIFSVISMIQSSTKKMTIIIPPSWSIIHNSKPNKFTTLLNGSLALEDYYIPLPEYGDFFDNINPSNRPNEFILSYVWITEYLFRYEDPSNCTNIYSDIIAEDYLTQGASPRVYYTVLAMASALHEMHIDPNENYIGYNYRYQLNHYIKNLKNMFEMNRTMLFDDAREFPYHYTFTNWVSVPCESVERKVVGNFSEWVPEGQQLFIDTKRISWLNNNNQVRVNRIQLHIITPNIGR</sequence>
<dbReference type="AlphaFoldDB" id="A0AAD1SFQ7"/>
<dbReference type="Pfam" id="PF01094">
    <property type="entry name" value="ANF_receptor"/>
    <property type="match status" value="1"/>
</dbReference>
<name>A0AAD1SFQ7_PELCU</name>
<dbReference type="SUPFAM" id="SSF57756">
    <property type="entry name" value="Retrovirus zinc finger-like domains"/>
    <property type="match status" value="1"/>
</dbReference>
<evidence type="ECO:0000256" key="5">
    <source>
        <dbReference type="PROSITE-ProRule" id="PRU00047"/>
    </source>
</evidence>
<dbReference type="Proteomes" id="UP001295444">
    <property type="component" value="Chromosome 06"/>
</dbReference>